<evidence type="ECO:0000313" key="10">
    <source>
        <dbReference type="Proteomes" id="UP000553343"/>
    </source>
</evidence>
<dbReference type="Pfam" id="PF02659">
    <property type="entry name" value="Mntp"/>
    <property type="match status" value="1"/>
</dbReference>
<keyword evidence="10" id="KW-1185">Reference proteome</keyword>
<keyword evidence="7 8" id="KW-0464">Manganese</keyword>
<feature type="transmembrane region" description="Helical" evidence="8">
    <location>
        <begin position="131"/>
        <end position="152"/>
    </location>
</feature>
<gene>
    <name evidence="8" type="primary">mntP</name>
    <name evidence="9" type="ORF">HXW94_09510</name>
</gene>
<evidence type="ECO:0000256" key="3">
    <source>
        <dbReference type="ARBA" id="ARBA00022692"/>
    </source>
</evidence>
<feature type="transmembrane region" description="Helical" evidence="8">
    <location>
        <begin position="39"/>
        <end position="58"/>
    </location>
</feature>
<sequence length="192" mass="20346">MHLFDIVVIAIGLAMDASAVSMAAAACGYAKDRRAVFRLAFHFGLFQFMMPVVGWILGTGFVSYVRAVDHWIAFGLLVFVGGRMVREGVADTGDCLHRDPSKGLTMVMLSFATSIDALAIGLGLAVMDVNIWYPSVLIGMITCAMSVAAIGIGKRVGAVLGNRMEIVGGIILIGLGLKILIPALFTVPDLTI</sequence>
<evidence type="ECO:0000256" key="8">
    <source>
        <dbReference type="HAMAP-Rule" id="MF_01521"/>
    </source>
</evidence>
<dbReference type="PANTHER" id="PTHR35529:SF1">
    <property type="entry name" value="MANGANESE EFFLUX PUMP MNTP-RELATED"/>
    <property type="match status" value="1"/>
</dbReference>
<evidence type="ECO:0000256" key="5">
    <source>
        <dbReference type="ARBA" id="ARBA00023065"/>
    </source>
</evidence>
<feature type="transmembrane region" description="Helical" evidence="8">
    <location>
        <begin position="6"/>
        <end position="27"/>
    </location>
</feature>
<keyword evidence="4 8" id="KW-1133">Transmembrane helix</keyword>
<keyword evidence="2 8" id="KW-1003">Cell membrane</keyword>
<dbReference type="GO" id="GO:0005886">
    <property type="term" value="C:plasma membrane"/>
    <property type="evidence" value="ECO:0007669"/>
    <property type="project" value="UniProtKB-SubCell"/>
</dbReference>
<dbReference type="GO" id="GO:0005384">
    <property type="term" value="F:manganese ion transmembrane transporter activity"/>
    <property type="evidence" value="ECO:0007669"/>
    <property type="project" value="UniProtKB-UniRule"/>
</dbReference>
<dbReference type="InterPro" id="IPR022929">
    <property type="entry name" value="Put_MntP"/>
</dbReference>
<keyword evidence="1 8" id="KW-0813">Transport</keyword>
<dbReference type="Proteomes" id="UP000553343">
    <property type="component" value="Unassembled WGS sequence"/>
</dbReference>
<name>A0A850SVN6_9BACT</name>
<protein>
    <recommendedName>
        <fullName evidence="8">Putative manganese efflux pump MntP</fullName>
    </recommendedName>
</protein>
<accession>A0A850SVN6</accession>
<comment type="caution">
    <text evidence="9">The sequence shown here is derived from an EMBL/GenBank/DDBJ whole genome shotgun (WGS) entry which is preliminary data.</text>
</comment>
<keyword evidence="6 8" id="KW-0472">Membrane</keyword>
<dbReference type="HAMAP" id="MF_01521">
    <property type="entry name" value="MntP_pump"/>
    <property type="match status" value="1"/>
</dbReference>
<comment type="function">
    <text evidence="8">Probably functions as a manganese efflux pump.</text>
</comment>
<dbReference type="RefSeq" id="WP_178366675.1">
    <property type="nucleotide sequence ID" value="NZ_JACADJ010000027.1"/>
</dbReference>
<evidence type="ECO:0000256" key="1">
    <source>
        <dbReference type="ARBA" id="ARBA00022448"/>
    </source>
</evidence>
<reference evidence="9 10" key="1">
    <citation type="submission" date="2020-06" db="EMBL/GenBank/DDBJ databases">
        <title>High-quality draft genome of sulfate reducer Desulfobacter latus type strain AcrS2 isolated from marine sediment.</title>
        <authorList>
            <person name="Hoppe M."/>
            <person name="Larsen C.K."/>
            <person name="Marshall I.P.G."/>
            <person name="Schramm A."/>
            <person name="Marietou A.G."/>
        </authorList>
    </citation>
    <scope>NUCLEOTIDE SEQUENCE [LARGE SCALE GENOMIC DNA]</scope>
    <source>
        <strain evidence="9 10">AcRS2</strain>
    </source>
</reference>
<keyword evidence="3 8" id="KW-0812">Transmembrane</keyword>
<evidence type="ECO:0000313" key="9">
    <source>
        <dbReference type="EMBL" id="NWH05219.1"/>
    </source>
</evidence>
<proteinExistence type="inferred from homology"/>
<organism evidence="9 10">
    <name type="scientific">Desulfobacter latus</name>
    <dbReference type="NCBI Taxonomy" id="2292"/>
    <lineage>
        <taxon>Bacteria</taxon>
        <taxon>Pseudomonadati</taxon>
        <taxon>Thermodesulfobacteriota</taxon>
        <taxon>Desulfobacteria</taxon>
        <taxon>Desulfobacterales</taxon>
        <taxon>Desulfobacteraceae</taxon>
        <taxon>Desulfobacter</taxon>
    </lineage>
</organism>
<dbReference type="InterPro" id="IPR003810">
    <property type="entry name" value="Mntp/YtaF"/>
</dbReference>
<dbReference type="AlphaFoldDB" id="A0A850SVN6"/>
<feature type="transmembrane region" description="Helical" evidence="8">
    <location>
        <begin position="164"/>
        <end position="185"/>
    </location>
</feature>
<feature type="transmembrane region" description="Helical" evidence="8">
    <location>
        <begin position="103"/>
        <end position="125"/>
    </location>
</feature>
<evidence type="ECO:0000256" key="7">
    <source>
        <dbReference type="ARBA" id="ARBA00023211"/>
    </source>
</evidence>
<keyword evidence="5 8" id="KW-0406">Ion transport</keyword>
<evidence type="ECO:0000256" key="4">
    <source>
        <dbReference type="ARBA" id="ARBA00022989"/>
    </source>
</evidence>
<comment type="similarity">
    <text evidence="8">Belongs to the MntP (TC 9.B.29) family.</text>
</comment>
<dbReference type="PANTHER" id="PTHR35529">
    <property type="entry name" value="MANGANESE EFFLUX PUMP MNTP-RELATED"/>
    <property type="match status" value="1"/>
</dbReference>
<comment type="subcellular location">
    <subcellularLocation>
        <location evidence="8">Cell membrane</location>
        <topology evidence="8">Multi-pass membrane protein</topology>
    </subcellularLocation>
</comment>
<evidence type="ECO:0000256" key="6">
    <source>
        <dbReference type="ARBA" id="ARBA00023136"/>
    </source>
</evidence>
<dbReference type="EMBL" id="JACADJ010000027">
    <property type="protein sequence ID" value="NWH05219.1"/>
    <property type="molecule type" value="Genomic_DNA"/>
</dbReference>
<feature type="transmembrane region" description="Helical" evidence="8">
    <location>
        <begin position="64"/>
        <end position="82"/>
    </location>
</feature>
<evidence type="ECO:0000256" key="2">
    <source>
        <dbReference type="ARBA" id="ARBA00022475"/>
    </source>
</evidence>